<feature type="region of interest" description="Disordered" evidence="1">
    <location>
        <begin position="40"/>
        <end position="71"/>
    </location>
</feature>
<feature type="non-terminal residue" evidence="2">
    <location>
        <position position="134"/>
    </location>
</feature>
<comment type="caution">
    <text evidence="2">The sequence shown here is derived from an EMBL/GenBank/DDBJ whole genome shotgun (WGS) entry which is preliminary data.</text>
</comment>
<protein>
    <submittedName>
        <fullName evidence="2">Uncharacterized protein</fullName>
    </submittedName>
</protein>
<dbReference type="AlphaFoldDB" id="A0A2P5D2R6"/>
<name>A0A2P5D2R6_PARAD</name>
<dbReference type="Proteomes" id="UP000237105">
    <property type="component" value="Unassembled WGS sequence"/>
</dbReference>
<proteinExistence type="predicted"/>
<evidence type="ECO:0000256" key="1">
    <source>
        <dbReference type="SAM" id="MobiDB-lite"/>
    </source>
</evidence>
<accession>A0A2P5D2R6</accession>
<reference evidence="3" key="1">
    <citation type="submission" date="2016-06" db="EMBL/GenBank/DDBJ databases">
        <title>Parallel loss of symbiosis genes in relatives of nitrogen-fixing non-legume Parasponia.</title>
        <authorList>
            <person name="Van Velzen R."/>
            <person name="Holmer R."/>
            <person name="Bu F."/>
            <person name="Rutten L."/>
            <person name="Van Zeijl A."/>
            <person name="Liu W."/>
            <person name="Santuari L."/>
            <person name="Cao Q."/>
            <person name="Sharma T."/>
            <person name="Shen D."/>
            <person name="Roswanjaya Y."/>
            <person name="Wardhani T."/>
            <person name="Kalhor M.S."/>
            <person name="Jansen J."/>
            <person name="Van den Hoogen J."/>
            <person name="Gungor B."/>
            <person name="Hartog M."/>
            <person name="Hontelez J."/>
            <person name="Verver J."/>
            <person name="Yang W.-C."/>
            <person name="Schijlen E."/>
            <person name="Repin R."/>
            <person name="Schilthuizen M."/>
            <person name="Schranz E."/>
            <person name="Heidstra R."/>
            <person name="Miyata K."/>
            <person name="Fedorova E."/>
            <person name="Kohlen W."/>
            <person name="Bisseling T."/>
            <person name="Smit S."/>
            <person name="Geurts R."/>
        </authorList>
    </citation>
    <scope>NUCLEOTIDE SEQUENCE [LARGE SCALE GENOMIC DNA]</scope>
    <source>
        <strain evidence="3">cv. WU1-14</strain>
    </source>
</reference>
<organism evidence="2 3">
    <name type="scientific">Parasponia andersonii</name>
    <name type="common">Sponia andersonii</name>
    <dbReference type="NCBI Taxonomy" id="3476"/>
    <lineage>
        <taxon>Eukaryota</taxon>
        <taxon>Viridiplantae</taxon>
        <taxon>Streptophyta</taxon>
        <taxon>Embryophyta</taxon>
        <taxon>Tracheophyta</taxon>
        <taxon>Spermatophyta</taxon>
        <taxon>Magnoliopsida</taxon>
        <taxon>eudicotyledons</taxon>
        <taxon>Gunneridae</taxon>
        <taxon>Pentapetalae</taxon>
        <taxon>rosids</taxon>
        <taxon>fabids</taxon>
        <taxon>Rosales</taxon>
        <taxon>Cannabaceae</taxon>
        <taxon>Parasponia</taxon>
    </lineage>
</organism>
<gene>
    <name evidence="2" type="ORF">PanWU01x14_102330</name>
</gene>
<evidence type="ECO:0000313" key="2">
    <source>
        <dbReference type="EMBL" id="PON67596.1"/>
    </source>
</evidence>
<dbReference type="EMBL" id="JXTB01000070">
    <property type="protein sequence ID" value="PON67596.1"/>
    <property type="molecule type" value="Genomic_DNA"/>
</dbReference>
<keyword evidence="3" id="KW-1185">Reference proteome</keyword>
<evidence type="ECO:0000313" key="3">
    <source>
        <dbReference type="Proteomes" id="UP000237105"/>
    </source>
</evidence>
<sequence length="134" mass="15236">SICTDVRANKLHTSSSTIRLARLFEARDISFHRNYQFPSRATPLPHQNPGIVPIKRMNIEKPNEERDDSDEDIVIKEDGNSEAQIHERPEISLHAIVGIRAPRTTWIHGHLSDQQVMVLMYSGSAHNVINEHLA</sequence>
<dbReference type="OrthoDB" id="999913at2759"/>
<feature type="non-terminal residue" evidence="2">
    <location>
        <position position="1"/>
    </location>
</feature>